<protein>
    <recommendedName>
        <fullName evidence="2">AsmA domain-containing protein</fullName>
    </recommendedName>
</protein>
<reference evidence="3" key="2">
    <citation type="submission" date="2021-08" db="EMBL/GenBank/DDBJ databases">
        <authorList>
            <person name="Tani A."/>
            <person name="Ola A."/>
            <person name="Ogura Y."/>
            <person name="Katsura K."/>
            <person name="Hayashi T."/>
        </authorList>
    </citation>
    <scope>NUCLEOTIDE SEQUENCE</scope>
    <source>
        <strain evidence="3">DSM 23674</strain>
    </source>
</reference>
<feature type="domain" description="AsmA" evidence="2">
    <location>
        <begin position="5"/>
        <end position="114"/>
    </location>
</feature>
<comment type="caution">
    <text evidence="3">The sequence shown here is derived from an EMBL/GenBank/DDBJ whole genome shotgun (WGS) entry which is preliminary data.</text>
</comment>
<evidence type="ECO:0000259" key="2">
    <source>
        <dbReference type="Pfam" id="PF05170"/>
    </source>
</evidence>
<name>A0ABQ4TNF8_9HYPH</name>
<sequence>MRDTLTALAAAVILILVAALAAPPFVDWTGHRAFIDRAIGSSLDLPAHSDGRIEVRFLPYPRLRLERLQLGDGSEKPSLDLRFVKAELALAPLLKGELRFTETRIGRAELRLPVTDGDAVMLPGSLREAIGARDLVIDDLRIQQALVTTLVPSTGRTDQFAAEGLRLKAPSLAGPWQMDGVSGGVPFRLASTKIAADGATVKISGGGDRQPRFEADARIVFKLLDPADAARPHSPGELRAMIPEAEGSARLVVGPPTKDAGAALPFSLGGKFKARGPLLRFEGVNAEIDPAGQAMRLAGTGQINLRSWRAGLSLESRRLNLDGLLYSSAGQALLARGLSGDIVLPVMLDLDLKIESLALGFEDWSDLQLKGTFDRTGGLVLRRFAGTAPGTTKVAASGELDVAAAPRFNGHLEIDAANSEGLGRYLRRLGVEGPALALLDGRPVQAATELSAAKSDLSLKGLRFVLGAARVTGEARYVKGEGSTRGRLDADLQAQGVDIAELPPVGGLLPSLDHHDIGLMLRARDVRYGPAGARSGNGTIAASIQSDGASLVVDRLDIADLAGANAKLSGRITPDGTGRIAGHVGAATAAPLLALLDRVWIPEARLLPAFLREGALDLDVILEREAGEADTLRTTAKGKAADSTIDGSLLARGGRLEALDATLAAPRAGRWFRRDDLVGLRQPASLTLSARRGAGSSAPLSLSVGGTIAGLELSTLKPLLLGSDSGLPDAGTLRAVTADAAPFVPLAGSAMPVAGPLPADLTIALSRNGTDLHADVSGRLADAEISANLDRKPDGALVGKASLGGLSLPGLTAALILPTEPKAEARDAAGWSEARFLPAPSRPRADLSLSVGRLDLGRGLIAEGTAFELSLDGDAMSLKNLSGRLAGGRVDGSATIARQGNGASVSGDGALSGVALKDLASGGLIRGTLSATLRYSGSGDSAAALAGNLGGSGEATLADIVVPAADPAAIDRALTRALAEDDPLREGRLSSILAEEFDAAALSAKGPVTTPVTLAGSILRSGPVELDFGATRWSGGFVLDLRAKRIETRGTLTAASGPKGWTGGKPSLQLGFVGPWSAPRREVEAGALANGLAAVVLQRELEKIEQFEADQVERQRRRARIEMDKAREAALKAAADKAAQEKAAAEKAAKEKAAADEAARIARLRAQQAATEEQLRQARDRQSAEDEAQRIRGEVPAEPLDIRPPQP</sequence>
<evidence type="ECO:0000313" key="4">
    <source>
        <dbReference type="Proteomes" id="UP001055101"/>
    </source>
</evidence>
<dbReference type="Proteomes" id="UP001055101">
    <property type="component" value="Unassembled WGS sequence"/>
</dbReference>
<dbReference type="PANTHER" id="PTHR30441:SF4">
    <property type="entry name" value="PROTEIN ASMA"/>
    <property type="match status" value="1"/>
</dbReference>
<reference evidence="3" key="1">
    <citation type="journal article" date="2021" name="Front. Microbiol.">
        <title>Comprehensive Comparative Genomics and Phenotyping of Methylobacterium Species.</title>
        <authorList>
            <person name="Alessa O."/>
            <person name="Ogura Y."/>
            <person name="Fujitani Y."/>
            <person name="Takami H."/>
            <person name="Hayashi T."/>
            <person name="Sahin N."/>
            <person name="Tani A."/>
        </authorList>
    </citation>
    <scope>NUCLEOTIDE SEQUENCE</scope>
    <source>
        <strain evidence="3">DSM 23674</strain>
    </source>
</reference>
<gene>
    <name evidence="3" type="ORF">EKPJFOCH_2661</name>
</gene>
<feature type="region of interest" description="Disordered" evidence="1">
    <location>
        <begin position="1137"/>
        <end position="1207"/>
    </location>
</feature>
<proteinExistence type="predicted"/>
<evidence type="ECO:0000313" key="3">
    <source>
        <dbReference type="EMBL" id="GJE56162.1"/>
    </source>
</evidence>
<dbReference type="PANTHER" id="PTHR30441">
    <property type="entry name" value="DUF748 DOMAIN-CONTAINING PROTEIN"/>
    <property type="match status" value="1"/>
</dbReference>
<evidence type="ECO:0000256" key="1">
    <source>
        <dbReference type="SAM" id="MobiDB-lite"/>
    </source>
</evidence>
<feature type="compositionally biased region" description="Basic and acidic residues" evidence="1">
    <location>
        <begin position="1137"/>
        <end position="1160"/>
    </location>
</feature>
<dbReference type="InterPro" id="IPR007844">
    <property type="entry name" value="AsmA"/>
</dbReference>
<keyword evidence="4" id="KW-1185">Reference proteome</keyword>
<dbReference type="RefSeq" id="WP_147815195.1">
    <property type="nucleotide sequence ID" value="NZ_BPRA01000011.1"/>
</dbReference>
<feature type="compositionally biased region" description="Basic and acidic residues" evidence="1">
    <location>
        <begin position="1173"/>
        <end position="1195"/>
    </location>
</feature>
<dbReference type="EMBL" id="BPRA01000011">
    <property type="protein sequence ID" value="GJE56162.1"/>
    <property type="molecule type" value="Genomic_DNA"/>
</dbReference>
<accession>A0ABQ4TNF8</accession>
<dbReference type="Pfam" id="PF05170">
    <property type="entry name" value="AsmA"/>
    <property type="match status" value="1"/>
</dbReference>
<dbReference type="InterPro" id="IPR052894">
    <property type="entry name" value="AsmA-related"/>
</dbReference>
<organism evidence="3 4">
    <name type="scientific">Methylobacterium thuringiense</name>
    <dbReference type="NCBI Taxonomy" id="1003091"/>
    <lineage>
        <taxon>Bacteria</taxon>
        <taxon>Pseudomonadati</taxon>
        <taxon>Pseudomonadota</taxon>
        <taxon>Alphaproteobacteria</taxon>
        <taxon>Hyphomicrobiales</taxon>
        <taxon>Methylobacteriaceae</taxon>
        <taxon>Methylobacterium</taxon>
    </lineage>
</organism>